<dbReference type="InterPro" id="IPR001375">
    <property type="entry name" value="Peptidase_S9_cat"/>
</dbReference>
<dbReference type="GO" id="GO:0004252">
    <property type="term" value="F:serine-type endopeptidase activity"/>
    <property type="evidence" value="ECO:0007669"/>
    <property type="project" value="TreeGrafter"/>
</dbReference>
<keyword evidence="1" id="KW-0378">Hydrolase</keyword>
<evidence type="ECO:0000313" key="3">
    <source>
        <dbReference type="EMBL" id="EJX01008.1"/>
    </source>
</evidence>
<dbReference type="GO" id="GO:0006508">
    <property type="term" value="P:proteolysis"/>
    <property type="evidence" value="ECO:0007669"/>
    <property type="project" value="InterPro"/>
</dbReference>
<dbReference type="Gene3D" id="2.120.10.30">
    <property type="entry name" value="TolB, C-terminal domain"/>
    <property type="match status" value="1"/>
</dbReference>
<dbReference type="SUPFAM" id="SSF82171">
    <property type="entry name" value="DPP6 N-terminal domain-like"/>
    <property type="match status" value="1"/>
</dbReference>
<protein>
    <submittedName>
        <fullName evidence="3">Peptidase, S9A/B/C family, catalytic domain protein</fullName>
    </submittedName>
</protein>
<dbReference type="EMBL" id="AMCI01003131">
    <property type="protein sequence ID" value="EJX01008.1"/>
    <property type="molecule type" value="Genomic_DNA"/>
</dbReference>
<accession>J9GGQ3</accession>
<dbReference type="Pfam" id="PF00326">
    <property type="entry name" value="Peptidase_S9"/>
    <property type="match status" value="1"/>
</dbReference>
<gene>
    <name evidence="3" type="ORF">EVA_10884</name>
</gene>
<feature type="domain" description="Peptidase S9 prolyl oligopeptidase catalytic" evidence="2">
    <location>
        <begin position="585"/>
        <end position="794"/>
    </location>
</feature>
<sequence>MKQAQAEGPYPVQLPLLTDSVNMQGKAFDIQEVLNENNALVSSTRVRKAVSLPIRQGDALTIGSDSLPTLRILRFTVQTPRFVKARVEVKQLKSYKLYVNGKECADKNLTLTPGRAELVLQVLTQKADKDSFDVRLVGENLDGVEVNATSLRPYTMADMMLGDHYRSVNLSPSGKYLVTTSYYMKPNGQAQYTTTLTEMATGKELMHRNEYIELNWLPSERDVLYYTRPGGIGKELVVFTPENGKEQVLADNLPQGGFRISPKEDYLIFSKVETGKGSKDGLKRLQEPDDRMPGWRNRNSLWRYDLKSGLMQRLTFGSAGVYLADISQDGRHLLLQYSRFDANKAPFQRTGILRMDAYTGKTDTLLTDTAFVASARFSPDAKQLLISASPAAFNGIGSEVKPGQVPNAFDYRLYLYDIASQKTTPLLRKFGPAVEDYQWACGDGKVYFVATDRTDRSLFSLDMKSHKVTRYELPVTMVQDYTIATRTRQPRAVFFGNTIERAREMFTCQLNKEKPEAQRIGFINFDKLAEGIAIGTCHTWRFMATRGDSIDGFYLLPPDFDASKKYPLIVYYYGGCTPTTKSLEFQYPLQVLAGQGYVVYVPNPSGAIGYGQEFAARHVNTWGKESGDDIIEGTKKFCAAHPFIDQTKIGCMGASYGGFMTQYLQTQTDIFATAISHAGISNIASYWGGGYWGYSYGECAQYSSYPWNNPELYVKQSPLFNADKIHTPLLLLHGTIDTNVPTNESQQLFTALKILGREVAYVQVEGQDHVVIDYHKRLAWQNAIFAWFAKYLKGDSTWWNELNL</sequence>
<organism evidence="3">
    <name type="scientific">gut metagenome</name>
    <dbReference type="NCBI Taxonomy" id="749906"/>
    <lineage>
        <taxon>unclassified sequences</taxon>
        <taxon>metagenomes</taxon>
        <taxon>organismal metagenomes</taxon>
    </lineage>
</organism>
<dbReference type="InterPro" id="IPR011042">
    <property type="entry name" value="6-blade_b-propeller_TolB-like"/>
</dbReference>
<reference evidence="3" key="1">
    <citation type="journal article" date="2012" name="PLoS ONE">
        <title>Gene sets for utilization of primary and secondary nutrition supplies in the distal gut of endangered iberian lynx.</title>
        <authorList>
            <person name="Alcaide M."/>
            <person name="Messina E."/>
            <person name="Richter M."/>
            <person name="Bargiela R."/>
            <person name="Peplies J."/>
            <person name="Huws S.A."/>
            <person name="Newbold C.J."/>
            <person name="Golyshin P.N."/>
            <person name="Simon M.A."/>
            <person name="Lopez G."/>
            <person name="Yakimov M.M."/>
            <person name="Ferrer M."/>
        </authorList>
    </citation>
    <scope>NUCLEOTIDE SEQUENCE</scope>
</reference>
<evidence type="ECO:0000256" key="1">
    <source>
        <dbReference type="ARBA" id="ARBA00022801"/>
    </source>
</evidence>
<dbReference type="SUPFAM" id="SSF53474">
    <property type="entry name" value="alpha/beta-Hydrolases"/>
    <property type="match status" value="1"/>
</dbReference>
<name>J9GGQ3_9ZZZZ</name>
<dbReference type="InterPro" id="IPR029058">
    <property type="entry name" value="AB_hydrolase_fold"/>
</dbReference>
<dbReference type="PANTHER" id="PTHR42776">
    <property type="entry name" value="SERINE PEPTIDASE S9 FAMILY MEMBER"/>
    <property type="match status" value="1"/>
</dbReference>
<dbReference type="PANTHER" id="PTHR42776:SF27">
    <property type="entry name" value="DIPEPTIDYL PEPTIDASE FAMILY MEMBER 6"/>
    <property type="match status" value="1"/>
</dbReference>
<evidence type="ECO:0000259" key="2">
    <source>
        <dbReference type="Pfam" id="PF00326"/>
    </source>
</evidence>
<comment type="caution">
    <text evidence="3">The sequence shown here is derived from an EMBL/GenBank/DDBJ whole genome shotgun (WGS) entry which is preliminary data.</text>
</comment>
<dbReference type="Gene3D" id="3.40.50.1820">
    <property type="entry name" value="alpha/beta hydrolase"/>
    <property type="match status" value="1"/>
</dbReference>
<dbReference type="AlphaFoldDB" id="J9GGQ3"/>
<proteinExistence type="predicted"/>